<feature type="region of interest" description="Disordered" evidence="1">
    <location>
        <begin position="188"/>
        <end position="238"/>
    </location>
</feature>
<accession>A0A2P6TGN6</accession>
<keyword evidence="3" id="KW-1185">Reference proteome</keyword>
<protein>
    <submittedName>
        <fullName evidence="2">Uncharacterized protein</fullName>
    </submittedName>
</protein>
<reference evidence="2 3" key="1">
    <citation type="journal article" date="2018" name="Plant J.">
        <title>Genome sequences of Chlorella sorokiniana UTEX 1602 and Micractinium conductrix SAG 241.80: implications to maltose excretion by a green alga.</title>
        <authorList>
            <person name="Arriola M.B."/>
            <person name="Velmurugan N."/>
            <person name="Zhang Y."/>
            <person name="Plunkett M.H."/>
            <person name="Hondzo H."/>
            <person name="Barney B.M."/>
        </authorList>
    </citation>
    <scope>NUCLEOTIDE SEQUENCE [LARGE SCALE GENOMIC DNA]</scope>
    <source>
        <strain evidence="3">UTEX 1602</strain>
    </source>
</reference>
<feature type="compositionally biased region" description="Low complexity" evidence="1">
    <location>
        <begin position="199"/>
        <end position="238"/>
    </location>
</feature>
<gene>
    <name evidence="2" type="ORF">C2E21_7799</name>
</gene>
<feature type="compositionally biased region" description="Low complexity" evidence="1">
    <location>
        <begin position="278"/>
        <end position="317"/>
    </location>
</feature>
<dbReference type="AlphaFoldDB" id="A0A2P6TGN6"/>
<feature type="region of interest" description="Disordered" evidence="1">
    <location>
        <begin position="16"/>
        <end position="140"/>
    </location>
</feature>
<evidence type="ECO:0000256" key="1">
    <source>
        <dbReference type="SAM" id="MobiDB-lite"/>
    </source>
</evidence>
<feature type="region of interest" description="Disordered" evidence="1">
    <location>
        <begin position="348"/>
        <end position="374"/>
    </location>
</feature>
<feature type="region of interest" description="Disordered" evidence="1">
    <location>
        <begin position="269"/>
        <end position="331"/>
    </location>
</feature>
<feature type="compositionally biased region" description="Low complexity" evidence="1">
    <location>
        <begin position="66"/>
        <end position="97"/>
    </location>
</feature>
<dbReference type="Proteomes" id="UP000239899">
    <property type="component" value="Unassembled WGS sequence"/>
</dbReference>
<comment type="caution">
    <text evidence="2">The sequence shown here is derived from an EMBL/GenBank/DDBJ whole genome shotgun (WGS) entry which is preliminary data.</text>
</comment>
<proteinExistence type="predicted"/>
<evidence type="ECO:0000313" key="3">
    <source>
        <dbReference type="Proteomes" id="UP000239899"/>
    </source>
</evidence>
<dbReference type="EMBL" id="LHPG02000017">
    <property type="protein sequence ID" value="PRW33284.1"/>
    <property type="molecule type" value="Genomic_DNA"/>
</dbReference>
<sequence>MLGPFNSPLAKHLHAAALASQRDGHRLSLGSRDRAGRTPPASISSIEVGAGARSPGEQLGVSSPTSPAAQRSRLAASSSAAARSPGPPADTAQSAAAQPPPPPPGPADALQQLAVSKRPSRTSGAGSAQRPAAQRPRPLLYQQQVAAPPTASLEEAMGQLQLQGGSLAAAVGPSGTPSLAIRSRGLLTPLTTPRGRPESAAAALPPAAAATPVPLSAATPQQRAQQTQQTQAAQQAGAAAEPLLGQPLWSPMLPAGAAQAAPLGAGLLSTTRKAPRDGGSAAGPSSATGAGSGPAAEVESASAGAAQQGAGLQQEASFGEPTDNPAQLRRQLQAIVPELTLTQLPAAAPAAAAGTGAQAGAGGRPECSSSSQAG</sequence>
<feature type="compositionally biased region" description="Basic and acidic residues" evidence="1">
    <location>
        <begin position="22"/>
        <end position="36"/>
    </location>
</feature>
<name>A0A2P6TGN6_CHLSO</name>
<evidence type="ECO:0000313" key="2">
    <source>
        <dbReference type="EMBL" id="PRW33284.1"/>
    </source>
</evidence>
<organism evidence="2 3">
    <name type="scientific">Chlorella sorokiniana</name>
    <name type="common">Freshwater green alga</name>
    <dbReference type="NCBI Taxonomy" id="3076"/>
    <lineage>
        <taxon>Eukaryota</taxon>
        <taxon>Viridiplantae</taxon>
        <taxon>Chlorophyta</taxon>
        <taxon>core chlorophytes</taxon>
        <taxon>Trebouxiophyceae</taxon>
        <taxon>Chlorellales</taxon>
        <taxon>Chlorellaceae</taxon>
        <taxon>Chlorella clade</taxon>
        <taxon>Chlorella</taxon>
    </lineage>
</organism>